<comment type="caution">
    <text evidence="3">The sequence shown here is derived from an EMBL/GenBank/DDBJ whole genome shotgun (WGS) entry which is preliminary data.</text>
</comment>
<feature type="compositionally biased region" description="Acidic residues" evidence="2">
    <location>
        <begin position="451"/>
        <end position="468"/>
    </location>
</feature>
<name>A0AAN6JKH4_9BASI</name>
<keyword evidence="4" id="KW-1185">Reference proteome</keyword>
<dbReference type="GO" id="GO:0005634">
    <property type="term" value="C:nucleus"/>
    <property type="evidence" value="ECO:0007669"/>
    <property type="project" value="TreeGrafter"/>
</dbReference>
<organism evidence="3 4">
    <name type="scientific">Tilletia horrida</name>
    <dbReference type="NCBI Taxonomy" id="155126"/>
    <lineage>
        <taxon>Eukaryota</taxon>
        <taxon>Fungi</taxon>
        <taxon>Dikarya</taxon>
        <taxon>Basidiomycota</taxon>
        <taxon>Ustilaginomycotina</taxon>
        <taxon>Exobasidiomycetes</taxon>
        <taxon>Tilletiales</taxon>
        <taxon>Tilletiaceae</taxon>
        <taxon>Tilletia</taxon>
    </lineage>
</organism>
<feature type="compositionally biased region" description="Pro residues" evidence="2">
    <location>
        <begin position="422"/>
        <end position="431"/>
    </location>
</feature>
<dbReference type="PANTHER" id="PTHR15885">
    <property type="entry name" value="COILED-COIL DOMAIN-CONTAINING PROTEIN 174"/>
    <property type="match status" value="1"/>
</dbReference>
<reference evidence="3" key="1">
    <citation type="journal article" date="2023" name="PhytoFront">
        <title>Draft Genome Resources of Seven Strains of Tilletia horrida, Causal Agent of Kernel Smut of Rice.</title>
        <authorList>
            <person name="Khanal S."/>
            <person name="Antony Babu S."/>
            <person name="Zhou X.G."/>
        </authorList>
    </citation>
    <scope>NUCLEOTIDE SEQUENCE</scope>
    <source>
        <strain evidence="3">TX3</strain>
    </source>
</reference>
<sequence length="507" mass="57583">MEDAEDDEVEVDGDEVEEVEDELHHHHHQQPPSQRTTVTMQPTATGLLSVQAELQQRRQQQQQQQQQQQAEKTRAQDEYAVAAFKGKKLSHDFHMPSEGTNRALPPSEPKNRRTALLDIDKYRARGRGPNVSLLSSTAKTPSARLEQERLRVLQAKARAYEELARNAAQDDDDDDDDDENDDEHNELVGGLIDFRRKAAEQEEAGGAEAGPSRQQQEQQQQQQQPFFEDGYEEEEEQVTYIDDLGRTRTVPRSQVPPEHLQQQPDFYGNGPDQNIAYGRQTAFPVYRPPSPKIRVSRALRKQIESGAPPLQHFDPKAEVRNRGAGLFHFSKDETERVAQMEALQRERDRTERERRARMGEDDRAGPHALEGFTSVQDRPWGAEGDDYEEGALPEHAYEQDAMGASSSRWHERAYLQRRGPKPEPVPEPAPLDPFAAVEMAAKRKASPLIKEEEEDGDEGHEPEPEPEPFDPFAAVELAARADQSAASGSESKHKHKHKRRKKGDDRR</sequence>
<feature type="compositionally biased region" description="Acidic residues" evidence="2">
    <location>
        <begin position="1"/>
        <end position="21"/>
    </location>
</feature>
<dbReference type="Pfam" id="PF13300">
    <property type="entry name" value="DUF4078"/>
    <property type="match status" value="1"/>
</dbReference>
<feature type="region of interest" description="Disordered" evidence="2">
    <location>
        <begin position="341"/>
        <end position="507"/>
    </location>
</feature>
<proteinExistence type="predicted"/>
<feature type="compositionally biased region" description="Low complexity" evidence="2">
    <location>
        <begin position="57"/>
        <end position="69"/>
    </location>
</feature>
<dbReference type="PANTHER" id="PTHR15885:SF1">
    <property type="entry name" value="COILED-COIL DOMAIN-CONTAINING PROTEIN 174"/>
    <property type="match status" value="1"/>
</dbReference>
<keyword evidence="1" id="KW-0175">Coiled coil</keyword>
<feature type="compositionally biased region" description="Low complexity" evidence="2">
    <location>
        <begin position="204"/>
        <end position="224"/>
    </location>
</feature>
<evidence type="ECO:0000256" key="1">
    <source>
        <dbReference type="ARBA" id="ARBA00023054"/>
    </source>
</evidence>
<dbReference type="AlphaFoldDB" id="A0AAN6JKH4"/>
<dbReference type="InterPro" id="IPR025066">
    <property type="entry name" value="CCDC174-like"/>
</dbReference>
<dbReference type="EMBL" id="JAPDMQ010000166">
    <property type="protein sequence ID" value="KAK0532176.1"/>
    <property type="molecule type" value="Genomic_DNA"/>
</dbReference>
<evidence type="ECO:0000313" key="3">
    <source>
        <dbReference type="EMBL" id="KAK0532176.1"/>
    </source>
</evidence>
<feature type="compositionally biased region" description="Acidic residues" evidence="2">
    <location>
        <begin position="169"/>
        <end position="184"/>
    </location>
</feature>
<feature type="region of interest" description="Disordered" evidence="2">
    <location>
        <begin position="1"/>
        <end position="146"/>
    </location>
</feature>
<gene>
    <name evidence="3" type="ORF">OC842_003370</name>
</gene>
<feature type="compositionally biased region" description="Polar residues" evidence="2">
    <location>
        <begin position="33"/>
        <end position="54"/>
    </location>
</feature>
<protein>
    <submittedName>
        <fullName evidence="3">Uncharacterized protein</fullName>
    </submittedName>
</protein>
<dbReference type="Proteomes" id="UP001176521">
    <property type="component" value="Unassembled WGS sequence"/>
</dbReference>
<feature type="compositionally biased region" description="Basic residues" evidence="2">
    <location>
        <begin position="492"/>
        <end position="501"/>
    </location>
</feature>
<evidence type="ECO:0000313" key="4">
    <source>
        <dbReference type="Proteomes" id="UP001176521"/>
    </source>
</evidence>
<feature type="region of interest" description="Disordered" evidence="2">
    <location>
        <begin position="162"/>
        <end position="276"/>
    </location>
</feature>
<accession>A0AAN6JKH4</accession>
<evidence type="ECO:0000256" key="2">
    <source>
        <dbReference type="SAM" id="MobiDB-lite"/>
    </source>
</evidence>
<feature type="compositionally biased region" description="Basic and acidic residues" evidence="2">
    <location>
        <begin position="341"/>
        <end position="365"/>
    </location>
</feature>